<dbReference type="Proteomes" id="UP000663843">
    <property type="component" value="Unassembled WGS sequence"/>
</dbReference>
<evidence type="ECO:0000313" key="1">
    <source>
        <dbReference type="EMBL" id="CAE6531636.1"/>
    </source>
</evidence>
<comment type="caution">
    <text evidence="1">The sequence shown here is derived from an EMBL/GenBank/DDBJ whole genome shotgun (WGS) entry which is preliminary data.</text>
</comment>
<name>A0A8H3DK31_9AGAM</name>
<reference evidence="1" key="1">
    <citation type="submission" date="2021-01" db="EMBL/GenBank/DDBJ databases">
        <authorList>
            <person name="Kaushik A."/>
        </authorList>
    </citation>
    <scope>NUCLEOTIDE SEQUENCE</scope>
    <source>
        <strain evidence="1">AG2-2IIIB</strain>
    </source>
</reference>
<protein>
    <submittedName>
        <fullName evidence="1">Uncharacterized protein</fullName>
    </submittedName>
</protein>
<dbReference type="AlphaFoldDB" id="A0A8H3DK31"/>
<accession>A0A8H3DK31</accession>
<proteinExistence type="predicted"/>
<organism evidence="1 2">
    <name type="scientific">Rhizoctonia solani</name>
    <dbReference type="NCBI Taxonomy" id="456999"/>
    <lineage>
        <taxon>Eukaryota</taxon>
        <taxon>Fungi</taxon>
        <taxon>Dikarya</taxon>
        <taxon>Basidiomycota</taxon>
        <taxon>Agaricomycotina</taxon>
        <taxon>Agaricomycetes</taxon>
        <taxon>Cantharellales</taxon>
        <taxon>Ceratobasidiaceae</taxon>
        <taxon>Rhizoctonia</taxon>
    </lineage>
</organism>
<evidence type="ECO:0000313" key="2">
    <source>
        <dbReference type="Proteomes" id="UP000663843"/>
    </source>
</evidence>
<dbReference type="EMBL" id="CAJMWT010008221">
    <property type="protein sequence ID" value="CAE6531636.1"/>
    <property type="molecule type" value="Genomic_DNA"/>
</dbReference>
<sequence length="76" mass="8303">MARMQAQDAQLEAPAENITNDARIGNSREVAGAVDPLLPPLIARFHLVSVLRRSIASHPSLPSVQLPRRVKTRPAE</sequence>
<gene>
    <name evidence="1" type="ORF">RDB_LOCUS179525</name>
</gene>